<proteinExistence type="predicted"/>
<organism evidence="2">
    <name type="scientific">Cacopsylla melanoneura</name>
    <dbReference type="NCBI Taxonomy" id="428564"/>
    <lineage>
        <taxon>Eukaryota</taxon>
        <taxon>Metazoa</taxon>
        <taxon>Ecdysozoa</taxon>
        <taxon>Arthropoda</taxon>
        <taxon>Hexapoda</taxon>
        <taxon>Insecta</taxon>
        <taxon>Pterygota</taxon>
        <taxon>Neoptera</taxon>
        <taxon>Paraneoptera</taxon>
        <taxon>Hemiptera</taxon>
        <taxon>Sternorrhyncha</taxon>
        <taxon>Psylloidea</taxon>
        <taxon>Psyllidae</taxon>
        <taxon>Psyllinae</taxon>
        <taxon>Cacopsylla</taxon>
    </lineage>
</organism>
<sequence>MVTIITESDSLLSILGSNPMFKKKKYLWKIPLSRLPIVFFYYFNCLCFKFVLLYLCQFQLFLLILFSRKRHVSERDVVFFLFVLYFYFRLRNILFCLSFECT</sequence>
<evidence type="ECO:0000313" key="2">
    <source>
        <dbReference type="EMBL" id="CAG6776820.1"/>
    </source>
</evidence>
<keyword evidence="1" id="KW-0812">Transmembrane</keyword>
<reference evidence="2" key="1">
    <citation type="submission" date="2021-05" db="EMBL/GenBank/DDBJ databases">
        <authorList>
            <person name="Alioto T."/>
            <person name="Alioto T."/>
            <person name="Gomez Garrido J."/>
        </authorList>
    </citation>
    <scope>NUCLEOTIDE SEQUENCE</scope>
</reference>
<evidence type="ECO:0000256" key="1">
    <source>
        <dbReference type="SAM" id="Phobius"/>
    </source>
</evidence>
<feature type="transmembrane region" description="Helical" evidence="1">
    <location>
        <begin position="77"/>
        <end position="95"/>
    </location>
</feature>
<keyword evidence="1" id="KW-1133">Transmembrane helix</keyword>
<protein>
    <submittedName>
        <fullName evidence="2">Uncharacterized protein</fullName>
    </submittedName>
</protein>
<accession>A0A8D9F687</accession>
<keyword evidence="1" id="KW-0472">Membrane</keyword>
<feature type="transmembrane region" description="Helical" evidence="1">
    <location>
        <begin position="39"/>
        <end position="65"/>
    </location>
</feature>
<dbReference type="EMBL" id="HBUF01603452">
    <property type="protein sequence ID" value="CAG6776819.1"/>
    <property type="molecule type" value="Transcribed_RNA"/>
</dbReference>
<dbReference type="AlphaFoldDB" id="A0A8D9F687"/>
<dbReference type="EMBL" id="HBUF01603453">
    <property type="protein sequence ID" value="CAG6776820.1"/>
    <property type="molecule type" value="Transcribed_RNA"/>
</dbReference>
<name>A0A8D9F687_9HEMI</name>